<accession>A0ACB7P3T6</accession>
<evidence type="ECO:0000313" key="1">
    <source>
        <dbReference type="EMBL" id="KAH6623945.1"/>
    </source>
</evidence>
<comment type="caution">
    <text evidence="1">The sequence shown here is derived from an EMBL/GenBank/DDBJ whole genome shotgun (WGS) entry which is preliminary data.</text>
</comment>
<sequence length="252" mass="28564">MPPTSSKYSPLPEDRDISSRSSTETLALDNEEKQSLVNHILGTKHTSQTRRPKIWHGSVHYCVAGVLSLINVAVFIALLSQWHGMRPTPRPAWLPPQVMRESLFEFQTLYGRPLNNESETAWNALMPNGRGFVIIKNDTALPDQPGLNQSLVEQKAMVSVFHQLHCIYMIREGYYSALEGNVDQVSPAHLMHCFDYIRQTIMCFGDTTLEWLPAPPNDKGSSGWGYEHTCRDFDVISRWAEENQLKASEGIH</sequence>
<dbReference type="Proteomes" id="UP000724584">
    <property type="component" value="Unassembled WGS sequence"/>
</dbReference>
<gene>
    <name evidence="1" type="ORF">F5144DRAFT_584839</name>
</gene>
<dbReference type="EMBL" id="JAGIZQ010000006">
    <property type="protein sequence ID" value="KAH6623945.1"/>
    <property type="molecule type" value="Genomic_DNA"/>
</dbReference>
<organism evidence="1 2">
    <name type="scientific">Chaetomium tenue</name>
    <dbReference type="NCBI Taxonomy" id="1854479"/>
    <lineage>
        <taxon>Eukaryota</taxon>
        <taxon>Fungi</taxon>
        <taxon>Dikarya</taxon>
        <taxon>Ascomycota</taxon>
        <taxon>Pezizomycotina</taxon>
        <taxon>Sordariomycetes</taxon>
        <taxon>Sordariomycetidae</taxon>
        <taxon>Sordariales</taxon>
        <taxon>Chaetomiaceae</taxon>
        <taxon>Chaetomium</taxon>
    </lineage>
</organism>
<proteinExistence type="predicted"/>
<name>A0ACB7P3T6_9PEZI</name>
<protein>
    <submittedName>
        <fullName evidence="1">Uncharacterized protein</fullName>
    </submittedName>
</protein>
<keyword evidence="2" id="KW-1185">Reference proteome</keyword>
<evidence type="ECO:0000313" key="2">
    <source>
        <dbReference type="Proteomes" id="UP000724584"/>
    </source>
</evidence>
<reference evidence="1 2" key="1">
    <citation type="journal article" date="2021" name="Nat. Commun.">
        <title>Genetic determinants of endophytism in the Arabidopsis root mycobiome.</title>
        <authorList>
            <person name="Mesny F."/>
            <person name="Miyauchi S."/>
            <person name="Thiergart T."/>
            <person name="Pickel B."/>
            <person name="Atanasova L."/>
            <person name="Karlsson M."/>
            <person name="Huettel B."/>
            <person name="Barry K.W."/>
            <person name="Haridas S."/>
            <person name="Chen C."/>
            <person name="Bauer D."/>
            <person name="Andreopoulos W."/>
            <person name="Pangilinan J."/>
            <person name="LaButti K."/>
            <person name="Riley R."/>
            <person name="Lipzen A."/>
            <person name="Clum A."/>
            <person name="Drula E."/>
            <person name="Henrissat B."/>
            <person name="Kohler A."/>
            <person name="Grigoriev I.V."/>
            <person name="Martin F.M."/>
            <person name="Hacquard S."/>
        </authorList>
    </citation>
    <scope>NUCLEOTIDE SEQUENCE [LARGE SCALE GENOMIC DNA]</scope>
    <source>
        <strain evidence="1 2">MPI-SDFR-AT-0079</strain>
    </source>
</reference>